<organism evidence="2 3">
    <name type="scientific">Phaeosphaeria nodorum (strain SN15 / ATCC MYA-4574 / FGSC 10173)</name>
    <name type="common">Glume blotch fungus</name>
    <name type="synonym">Parastagonospora nodorum</name>
    <dbReference type="NCBI Taxonomy" id="321614"/>
    <lineage>
        <taxon>Eukaryota</taxon>
        <taxon>Fungi</taxon>
        <taxon>Dikarya</taxon>
        <taxon>Ascomycota</taxon>
        <taxon>Pezizomycotina</taxon>
        <taxon>Dothideomycetes</taxon>
        <taxon>Pleosporomycetidae</taxon>
        <taxon>Pleosporales</taxon>
        <taxon>Pleosporineae</taxon>
        <taxon>Phaeosphaeriaceae</taxon>
        <taxon>Parastagonospora</taxon>
    </lineage>
</organism>
<gene>
    <name evidence="2" type="ORF">SNOG_05860</name>
</gene>
<dbReference type="RefSeq" id="XP_001796256.1">
    <property type="nucleotide sequence ID" value="XM_001796204.1"/>
</dbReference>
<dbReference type="Proteomes" id="UP000001055">
    <property type="component" value="Unassembled WGS sequence"/>
</dbReference>
<dbReference type="AlphaFoldDB" id="Q0UQV4"/>
<sequence length="429" mass="48819">MHEGVARQPSAFSPQPSKVASAPTASTQPRMLWYFAHDEIDVLTLSIPSRNFHYGGVYICTIMTATSNDGMQDERSGNRVGNATSLPQKKHLAARFLTRLSTRLFKDNKRNVSNAVGLGLVQGPTKDESPAAKPRQKTFVLLPRNRHPKTDPSTTATGLFQNNSTDRPSRRKAYSVPAYGNSRWDVFTRRSLSLHSNRSSAHSSEPDDEIDVILASMCDLVDKHTKHLHLARRNMYMSSYYLDDVTELRGSLWRTMSAMPKSNKPQRKLYHTLVVLHDDLKQTFERNSQEFLHARRHSSSDDTLSPVRNLVNRHAQEYRMTLFQAINNEKSTHAKPPVLDGCLSRYLFFDMEKLQKAVTFVEKEVSGRPASHERHDPRLQITPGNIPEYERFVRAYVTTTCGLGYIGQSNDKKACGSDLILWYRERVRA</sequence>
<reference evidence="3" key="1">
    <citation type="journal article" date="2007" name="Plant Cell">
        <title>Dothideomycete-plant interactions illuminated by genome sequencing and EST analysis of the wheat pathogen Stagonospora nodorum.</title>
        <authorList>
            <person name="Hane J.K."/>
            <person name="Lowe R.G."/>
            <person name="Solomon P.S."/>
            <person name="Tan K.C."/>
            <person name="Schoch C.L."/>
            <person name="Spatafora J.W."/>
            <person name="Crous P.W."/>
            <person name="Kodira C."/>
            <person name="Birren B.W."/>
            <person name="Galagan J.E."/>
            <person name="Torriani S.F."/>
            <person name="McDonald B.A."/>
            <person name="Oliver R.P."/>
        </authorList>
    </citation>
    <scope>NUCLEOTIDE SEQUENCE [LARGE SCALE GENOMIC DNA]</scope>
    <source>
        <strain evidence="3">SN15 / ATCC MYA-4574 / FGSC 10173</strain>
    </source>
</reference>
<feature type="region of interest" description="Disordered" evidence="1">
    <location>
        <begin position="1"/>
        <end position="24"/>
    </location>
</feature>
<feature type="compositionally biased region" description="Polar residues" evidence="1">
    <location>
        <begin position="151"/>
        <end position="166"/>
    </location>
</feature>
<dbReference type="KEGG" id="pno:SNOG_05860"/>
<protein>
    <submittedName>
        <fullName evidence="2">Uncharacterized protein</fullName>
    </submittedName>
</protein>
<feature type="compositionally biased region" description="Polar residues" evidence="1">
    <location>
        <begin position="10"/>
        <end position="24"/>
    </location>
</feature>
<evidence type="ECO:0000313" key="3">
    <source>
        <dbReference type="Proteomes" id="UP000001055"/>
    </source>
</evidence>
<dbReference type="GeneID" id="5973133"/>
<evidence type="ECO:0000313" key="2">
    <source>
        <dbReference type="EMBL" id="EAT86924.1"/>
    </source>
</evidence>
<dbReference type="EMBL" id="CH445332">
    <property type="protein sequence ID" value="EAT86924.1"/>
    <property type="molecule type" value="Genomic_DNA"/>
</dbReference>
<proteinExistence type="predicted"/>
<name>Q0UQV4_PHANO</name>
<feature type="region of interest" description="Disordered" evidence="1">
    <location>
        <begin position="144"/>
        <end position="174"/>
    </location>
</feature>
<dbReference type="InParanoid" id="Q0UQV4"/>
<evidence type="ECO:0000256" key="1">
    <source>
        <dbReference type="SAM" id="MobiDB-lite"/>
    </source>
</evidence>
<accession>Q0UQV4</accession>